<dbReference type="PANTHER" id="PTHR30292">
    <property type="entry name" value="UNCHARACTERIZED PROTEIN YBGL-RELATED"/>
    <property type="match status" value="1"/>
</dbReference>
<evidence type="ECO:0000313" key="2">
    <source>
        <dbReference type="EMBL" id="PIE33502.1"/>
    </source>
</evidence>
<keyword evidence="1" id="KW-0547">Nucleotide-binding</keyword>
<keyword evidence="1" id="KW-0067">ATP-binding</keyword>
<dbReference type="InterPro" id="IPR011330">
    <property type="entry name" value="Glyco_hydro/deAcase_b/a-brl"/>
</dbReference>
<dbReference type="AlphaFoldDB" id="A0A2G6KEX2"/>
<sequence length="254" mass="27304">MKIDLNCDMGESFGRYTLGRDSEMFPLISSANIACGFHAGDPSVMHNTVRMAAEHGVSIGAHPGFPDLAGFGRRNLAMSTDELRDSVIYQISALQGFARVCNVPVQHVKPHGALYNMAAGDTIMAHAIVDALRQLDDNLILFGRAESPLIDVAQTAGLRVAREVFADRAYTEDGRLVPRSQPGSVITDSMTVAERVLKMATERTVASITGVEIELNFDTICVHGDTAGAVEHARQITLVLQQAGVDIVPVGTFL</sequence>
<dbReference type="HAMAP" id="MF_00691">
    <property type="entry name" value="PxpA"/>
    <property type="match status" value="1"/>
</dbReference>
<evidence type="ECO:0000313" key="3">
    <source>
        <dbReference type="Proteomes" id="UP000230821"/>
    </source>
</evidence>
<dbReference type="NCBIfam" id="NF003814">
    <property type="entry name" value="PRK05406.1-3"/>
    <property type="match status" value="1"/>
</dbReference>
<protein>
    <recommendedName>
        <fullName evidence="1">5-oxoprolinase subunit A</fullName>
        <shortName evidence="1">5-OPase subunit A</shortName>
        <ecNumber evidence="1">3.5.2.9</ecNumber>
    </recommendedName>
    <alternativeName>
        <fullName evidence="1">5-oxoprolinase (ATP-hydrolyzing) subunit A</fullName>
    </alternativeName>
</protein>
<dbReference type="NCBIfam" id="NF003816">
    <property type="entry name" value="PRK05406.1-5"/>
    <property type="match status" value="1"/>
</dbReference>
<comment type="catalytic activity">
    <reaction evidence="1">
        <text>5-oxo-L-proline + ATP + 2 H2O = L-glutamate + ADP + phosphate + H(+)</text>
        <dbReference type="Rhea" id="RHEA:10348"/>
        <dbReference type="ChEBI" id="CHEBI:15377"/>
        <dbReference type="ChEBI" id="CHEBI:15378"/>
        <dbReference type="ChEBI" id="CHEBI:29985"/>
        <dbReference type="ChEBI" id="CHEBI:30616"/>
        <dbReference type="ChEBI" id="CHEBI:43474"/>
        <dbReference type="ChEBI" id="CHEBI:58402"/>
        <dbReference type="ChEBI" id="CHEBI:456216"/>
        <dbReference type="EC" id="3.5.2.9"/>
    </reaction>
</comment>
<comment type="caution">
    <text evidence="2">The sequence shown here is derived from an EMBL/GenBank/DDBJ whole genome shotgun (WGS) entry which is preliminary data.</text>
</comment>
<comment type="similarity">
    <text evidence="1">Belongs to the LamB/PxpA family.</text>
</comment>
<organism evidence="2 3">
    <name type="scientific">candidate division KSB3 bacterium</name>
    <dbReference type="NCBI Taxonomy" id="2044937"/>
    <lineage>
        <taxon>Bacteria</taxon>
        <taxon>candidate division KSB3</taxon>
    </lineage>
</organism>
<dbReference type="EC" id="3.5.2.9" evidence="1"/>
<dbReference type="GO" id="GO:0005524">
    <property type="term" value="F:ATP binding"/>
    <property type="evidence" value="ECO:0007669"/>
    <property type="project" value="UniProtKB-UniRule"/>
</dbReference>
<accession>A0A2G6KEX2</accession>
<reference evidence="2 3" key="1">
    <citation type="submission" date="2017-10" db="EMBL/GenBank/DDBJ databases">
        <title>Novel microbial diversity and functional potential in the marine mammal oral microbiome.</title>
        <authorList>
            <person name="Dudek N.K."/>
            <person name="Sun C.L."/>
            <person name="Burstein D."/>
            <person name="Kantor R.S."/>
            <person name="Aliaga Goltsman D.S."/>
            <person name="Bik E.M."/>
            <person name="Thomas B.C."/>
            <person name="Banfield J.F."/>
            <person name="Relman D.A."/>
        </authorList>
    </citation>
    <scope>NUCLEOTIDE SEQUENCE [LARGE SCALE GENOMIC DNA]</scope>
    <source>
        <strain evidence="2">DOLJORAL78_47_16</strain>
    </source>
</reference>
<dbReference type="GO" id="GO:0017168">
    <property type="term" value="F:5-oxoprolinase (ATP-hydrolyzing) activity"/>
    <property type="evidence" value="ECO:0007669"/>
    <property type="project" value="UniProtKB-UniRule"/>
</dbReference>
<dbReference type="EMBL" id="PDSK01000097">
    <property type="protein sequence ID" value="PIE33502.1"/>
    <property type="molecule type" value="Genomic_DNA"/>
</dbReference>
<dbReference type="Proteomes" id="UP000230821">
    <property type="component" value="Unassembled WGS sequence"/>
</dbReference>
<name>A0A2G6KEX2_9BACT</name>
<dbReference type="Pfam" id="PF03746">
    <property type="entry name" value="LamB_YcsF"/>
    <property type="match status" value="1"/>
</dbReference>
<gene>
    <name evidence="1" type="primary">pxpA</name>
    <name evidence="2" type="ORF">CSA56_11285</name>
</gene>
<dbReference type="InterPro" id="IPR005501">
    <property type="entry name" value="LamB/YcsF/PxpA-like"/>
</dbReference>
<dbReference type="SUPFAM" id="SSF88713">
    <property type="entry name" value="Glycoside hydrolase/deacetylase"/>
    <property type="match status" value="1"/>
</dbReference>
<dbReference type="GO" id="GO:0005975">
    <property type="term" value="P:carbohydrate metabolic process"/>
    <property type="evidence" value="ECO:0007669"/>
    <property type="project" value="InterPro"/>
</dbReference>
<proteinExistence type="inferred from homology"/>
<comment type="subunit">
    <text evidence="1">Forms a complex composed of PxpA, PxpB and PxpC.</text>
</comment>
<dbReference type="CDD" id="cd10787">
    <property type="entry name" value="LamB_YcsF_like"/>
    <property type="match status" value="1"/>
</dbReference>
<dbReference type="Gene3D" id="3.20.20.370">
    <property type="entry name" value="Glycoside hydrolase/deacetylase"/>
    <property type="match status" value="1"/>
</dbReference>
<keyword evidence="1" id="KW-0378">Hydrolase</keyword>
<comment type="function">
    <text evidence="1">Catalyzes the cleavage of 5-oxoproline to form L-glutamate coupled to the hydrolysis of ATP to ADP and inorganic phosphate.</text>
</comment>
<evidence type="ECO:0000256" key="1">
    <source>
        <dbReference type="HAMAP-Rule" id="MF_00691"/>
    </source>
</evidence>
<dbReference type="PANTHER" id="PTHR30292:SF0">
    <property type="entry name" value="5-OXOPROLINASE SUBUNIT A"/>
    <property type="match status" value="1"/>
</dbReference>